<sequence length="134" mass="13912">MVALSLGTGPKRLMAGILAGLCSICSLVPFSTIGPNTFTSLALIIFAFNAVAVATIFQITSSVSPLSSANLILSLLAALSDGSAQLVYWMITSRNAARASIVALSIALGISGGGVGRQVCEFQKEEASVSRWFW</sequence>
<keyword evidence="1" id="KW-0812">Transmembrane</keyword>
<reference evidence="2" key="1">
    <citation type="submission" date="2019-12" db="EMBL/GenBank/DDBJ databases">
        <title>Genome sequencing and annotation of Brassica cretica.</title>
        <authorList>
            <person name="Studholme D.J."/>
            <person name="Sarris P."/>
        </authorList>
    </citation>
    <scope>NUCLEOTIDE SEQUENCE</scope>
    <source>
        <strain evidence="2">PFS-109/04</strain>
        <tissue evidence="2">Leaf</tissue>
    </source>
</reference>
<feature type="transmembrane region" description="Helical" evidence="1">
    <location>
        <begin position="12"/>
        <end position="32"/>
    </location>
</feature>
<evidence type="ECO:0000256" key="1">
    <source>
        <dbReference type="SAM" id="Phobius"/>
    </source>
</evidence>
<dbReference type="AlphaFoldDB" id="A0A8S9N906"/>
<feature type="transmembrane region" description="Helical" evidence="1">
    <location>
        <begin position="38"/>
        <end position="59"/>
    </location>
</feature>
<protein>
    <submittedName>
        <fullName evidence="2">Uncharacterized protein</fullName>
    </submittedName>
</protein>
<proteinExistence type="predicted"/>
<feature type="transmembrane region" description="Helical" evidence="1">
    <location>
        <begin position="71"/>
        <end position="91"/>
    </location>
</feature>
<organism evidence="2 3">
    <name type="scientific">Brassica cretica</name>
    <name type="common">Mustard</name>
    <dbReference type="NCBI Taxonomy" id="69181"/>
    <lineage>
        <taxon>Eukaryota</taxon>
        <taxon>Viridiplantae</taxon>
        <taxon>Streptophyta</taxon>
        <taxon>Embryophyta</taxon>
        <taxon>Tracheophyta</taxon>
        <taxon>Spermatophyta</taxon>
        <taxon>Magnoliopsida</taxon>
        <taxon>eudicotyledons</taxon>
        <taxon>Gunneridae</taxon>
        <taxon>Pentapetalae</taxon>
        <taxon>rosids</taxon>
        <taxon>malvids</taxon>
        <taxon>Brassicales</taxon>
        <taxon>Brassicaceae</taxon>
        <taxon>Brassiceae</taxon>
        <taxon>Brassica</taxon>
    </lineage>
</organism>
<dbReference type="EMBL" id="QGKX02001621">
    <property type="protein sequence ID" value="KAF3500382.1"/>
    <property type="molecule type" value="Genomic_DNA"/>
</dbReference>
<gene>
    <name evidence="2" type="ORF">F2Q69_00039602</name>
</gene>
<evidence type="ECO:0000313" key="2">
    <source>
        <dbReference type="EMBL" id="KAF3500382.1"/>
    </source>
</evidence>
<comment type="caution">
    <text evidence="2">The sequence shown here is derived from an EMBL/GenBank/DDBJ whole genome shotgun (WGS) entry which is preliminary data.</text>
</comment>
<keyword evidence="1" id="KW-1133">Transmembrane helix</keyword>
<name>A0A8S9N906_BRACR</name>
<keyword evidence="1" id="KW-0472">Membrane</keyword>
<accession>A0A8S9N906</accession>
<evidence type="ECO:0000313" key="3">
    <source>
        <dbReference type="Proteomes" id="UP000712600"/>
    </source>
</evidence>
<dbReference type="Proteomes" id="UP000712600">
    <property type="component" value="Unassembled WGS sequence"/>
</dbReference>